<comment type="caution">
    <text evidence="2">The sequence shown here is derived from an EMBL/GenBank/DDBJ whole genome shotgun (WGS) entry which is preliminary data.</text>
</comment>
<dbReference type="EMBL" id="ML976616">
    <property type="protein sequence ID" value="KAF1844983.1"/>
    <property type="molecule type" value="Genomic_DNA"/>
</dbReference>
<dbReference type="Proteomes" id="UP000800039">
    <property type="component" value="Unassembled WGS sequence"/>
</dbReference>
<dbReference type="RefSeq" id="XP_040787546.1">
    <property type="nucleotide sequence ID" value="XM_040936828.1"/>
</dbReference>
<feature type="compositionally biased region" description="Polar residues" evidence="1">
    <location>
        <begin position="117"/>
        <end position="127"/>
    </location>
</feature>
<evidence type="ECO:0000313" key="3">
    <source>
        <dbReference type="Proteomes" id="UP000800039"/>
    </source>
</evidence>
<feature type="compositionally biased region" description="Basic and acidic residues" evidence="1">
    <location>
        <begin position="326"/>
        <end position="336"/>
    </location>
</feature>
<evidence type="ECO:0000256" key="1">
    <source>
        <dbReference type="SAM" id="MobiDB-lite"/>
    </source>
</evidence>
<keyword evidence="3" id="KW-1185">Reference proteome</keyword>
<evidence type="ECO:0000313" key="2">
    <source>
        <dbReference type="EMBL" id="KAF1844983.1"/>
    </source>
</evidence>
<sequence>MSLTELKAEIVALLSDDTAKVFTSLVNHITRLGRTQSKFLEARREKLLDIVMQNRQIGSLYNAFAARQAELEGRMTYSLPVFTYPEVGESLEKKAGDTEIMQNFGGVDGTDDREESQQATIDSTTAQPEGSIHIANEKTPLATPKSCEIYRTGPSIVLVQNPEDFPIHRIQEVQSQYYPSTKIAALWIHRDANGTTTKVTADVDGGSVDHLIISDMRLIVALGLHEHLQNTLLLDESKFRIDETFTIELLPGQRITDPKARIVGELLPARHAYLYWLDSRCTANPKAPPFIQEARTLARKLRRRTPDVWREVKKMWDLEQGSGGRQYRENREDHLGESPSYPTTEEKIATRCMWC</sequence>
<dbReference type="OrthoDB" id="3795350at2759"/>
<protein>
    <submittedName>
        <fullName evidence="2">Uncharacterized protein</fullName>
    </submittedName>
</protein>
<dbReference type="GeneID" id="63854078"/>
<name>A0A9P4GF99_9PLEO</name>
<gene>
    <name evidence="2" type="ORF">K460DRAFT_405263</name>
</gene>
<dbReference type="AlphaFoldDB" id="A0A9P4GF99"/>
<feature type="region of interest" description="Disordered" evidence="1">
    <location>
        <begin position="106"/>
        <end position="127"/>
    </location>
</feature>
<feature type="region of interest" description="Disordered" evidence="1">
    <location>
        <begin position="323"/>
        <end position="342"/>
    </location>
</feature>
<proteinExistence type="predicted"/>
<accession>A0A9P4GF99</accession>
<reference evidence="2" key="1">
    <citation type="submission" date="2020-01" db="EMBL/GenBank/DDBJ databases">
        <authorList>
            <consortium name="DOE Joint Genome Institute"/>
            <person name="Haridas S."/>
            <person name="Albert R."/>
            <person name="Binder M."/>
            <person name="Bloem J."/>
            <person name="Labutti K."/>
            <person name="Salamov A."/>
            <person name="Andreopoulos B."/>
            <person name="Baker S.E."/>
            <person name="Barry K."/>
            <person name="Bills G."/>
            <person name="Bluhm B.H."/>
            <person name="Cannon C."/>
            <person name="Castanera R."/>
            <person name="Culley D.E."/>
            <person name="Daum C."/>
            <person name="Ezra D."/>
            <person name="Gonzalez J.B."/>
            <person name="Henrissat B."/>
            <person name="Kuo A."/>
            <person name="Liang C."/>
            <person name="Lipzen A."/>
            <person name="Lutzoni F."/>
            <person name="Magnuson J."/>
            <person name="Mondo S."/>
            <person name="Nolan M."/>
            <person name="Ohm R."/>
            <person name="Pangilinan J."/>
            <person name="Park H.-J."/>
            <person name="Ramirez L."/>
            <person name="Alfaro M."/>
            <person name="Sun H."/>
            <person name="Tritt A."/>
            <person name="Yoshinaga Y."/>
            <person name="Zwiers L.-H."/>
            <person name="Turgeon B.G."/>
            <person name="Goodwin S.B."/>
            <person name="Spatafora J.W."/>
            <person name="Crous P.W."/>
            <person name="Grigoriev I.V."/>
        </authorList>
    </citation>
    <scope>NUCLEOTIDE SEQUENCE</scope>
    <source>
        <strain evidence="2">CBS 394.84</strain>
    </source>
</reference>
<organism evidence="2 3">
    <name type="scientific">Cucurbitaria berberidis CBS 394.84</name>
    <dbReference type="NCBI Taxonomy" id="1168544"/>
    <lineage>
        <taxon>Eukaryota</taxon>
        <taxon>Fungi</taxon>
        <taxon>Dikarya</taxon>
        <taxon>Ascomycota</taxon>
        <taxon>Pezizomycotina</taxon>
        <taxon>Dothideomycetes</taxon>
        <taxon>Pleosporomycetidae</taxon>
        <taxon>Pleosporales</taxon>
        <taxon>Pleosporineae</taxon>
        <taxon>Cucurbitariaceae</taxon>
        <taxon>Cucurbitaria</taxon>
    </lineage>
</organism>